<keyword evidence="1" id="KW-0479">Metal-binding</keyword>
<dbReference type="EC" id="3.1.6.1" evidence="6"/>
<dbReference type="Gene3D" id="3.40.720.10">
    <property type="entry name" value="Alkaline Phosphatase, subunit A"/>
    <property type="match status" value="1"/>
</dbReference>
<dbReference type="RefSeq" id="WP_146530555.1">
    <property type="nucleotide sequence ID" value="NZ_SJPV01000013.1"/>
</dbReference>
<dbReference type="GO" id="GO:0046872">
    <property type="term" value="F:metal ion binding"/>
    <property type="evidence" value="ECO:0007669"/>
    <property type="project" value="UniProtKB-KW"/>
</dbReference>
<feature type="signal peptide" evidence="4">
    <location>
        <begin position="1"/>
        <end position="21"/>
    </location>
</feature>
<dbReference type="InterPro" id="IPR017850">
    <property type="entry name" value="Alkaline_phosphatase_core_sf"/>
</dbReference>
<dbReference type="Proteomes" id="UP000319143">
    <property type="component" value="Unassembled WGS sequence"/>
</dbReference>
<dbReference type="GO" id="GO:0005737">
    <property type="term" value="C:cytoplasm"/>
    <property type="evidence" value="ECO:0007669"/>
    <property type="project" value="TreeGrafter"/>
</dbReference>
<evidence type="ECO:0000256" key="3">
    <source>
        <dbReference type="SAM" id="MobiDB-lite"/>
    </source>
</evidence>
<evidence type="ECO:0000256" key="2">
    <source>
        <dbReference type="ARBA" id="ARBA00022801"/>
    </source>
</evidence>
<dbReference type="AlphaFoldDB" id="A0A5C6D678"/>
<feature type="compositionally biased region" description="Basic and acidic residues" evidence="3">
    <location>
        <begin position="524"/>
        <end position="548"/>
    </location>
</feature>
<reference evidence="6 7" key="1">
    <citation type="submission" date="2019-02" db="EMBL/GenBank/DDBJ databases">
        <title>Deep-cultivation of Planctomycetes and their phenomic and genomic characterization uncovers novel biology.</title>
        <authorList>
            <person name="Wiegand S."/>
            <person name="Jogler M."/>
            <person name="Boedeker C."/>
            <person name="Pinto D."/>
            <person name="Vollmers J."/>
            <person name="Rivas-Marin E."/>
            <person name="Kohn T."/>
            <person name="Peeters S.H."/>
            <person name="Heuer A."/>
            <person name="Rast P."/>
            <person name="Oberbeckmann S."/>
            <person name="Bunk B."/>
            <person name="Jeske O."/>
            <person name="Meyerdierks A."/>
            <person name="Storesund J.E."/>
            <person name="Kallscheuer N."/>
            <person name="Luecker S."/>
            <person name="Lage O.M."/>
            <person name="Pohl T."/>
            <person name="Merkel B.J."/>
            <person name="Hornburger P."/>
            <person name="Mueller R.-W."/>
            <person name="Bruemmer F."/>
            <person name="Labrenz M."/>
            <person name="Spormann A.M."/>
            <person name="Op Den Camp H."/>
            <person name="Overmann J."/>
            <person name="Amann R."/>
            <person name="Jetten M.S.M."/>
            <person name="Mascher T."/>
            <person name="Medema M.H."/>
            <person name="Devos D.P."/>
            <person name="Kaster A.-K."/>
            <person name="Ovreas L."/>
            <person name="Rohde M."/>
            <person name="Galperin M.Y."/>
            <person name="Jogler C."/>
        </authorList>
    </citation>
    <scope>NUCLEOTIDE SEQUENCE [LARGE SCALE GENOMIC DNA]</scope>
    <source>
        <strain evidence="6 7">Poly41</strain>
    </source>
</reference>
<dbReference type="PANTHER" id="PTHR45953">
    <property type="entry name" value="IDURONATE 2-SULFATASE"/>
    <property type="match status" value="1"/>
</dbReference>
<evidence type="ECO:0000313" key="6">
    <source>
        <dbReference type="EMBL" id="TWU32330.1"/>
    </source>
</evidence>
<comment type="caution">
    <text evidence="6">The sequence shown here is derived from an EMBL/GenBank/DDBJ whole genome shotgun (WGS) entry which is preliminary data.</text>
</comment>
<evidence type="ECO:0000256" key="1">
    <source>
        <dbReference type="ARBA" id="ARBA00022723"/>
    </source>
</evidence>
<accession>A0A5C6D678</accession>
<dbReference type="CDD" id="cd16031">
    <property type="entry name" value="G6S_like"/>
    <property type="match status" value="1"/>
</dbReference>
<organism evidence="6 7">
    <name type="scientific">Novipirellula artificiosorum</name>
    <dbReference type="NCBI Taxonomy" id="2528016"/>
    <lineage>
        <taxon>Bacteria</taxon>
        <taxon>Pseudomonadati</taxon>
        <taxon>Planctomycetota</taxon>
        <taxon>Planctomycetia</taxon>
        <taxon>Pirellulales</taxon>
        <taxon>Pirellulaceae</taxon>
        <taxon>Novipirellula</taxon>
    </lineage>
</organism>
<dbReference type="OrthoDB" id="237120at2"/>
<evidence type="ECO:0000256" key="4">
    <source>
        <dbReference type="SAM" id="SignalP"/>
    </source>
</evidence>
<keyword evidence="4" id="KW-0732">Signal</keyword>
<evidence type="ECO:0000259" key="5">
    <source>
        <dbReference type="Pfam" id="PF00884"/>
    </source>
</evidence>
<dbReference type="PANTHER" id="PTHR45953:SF1">
    <property type="entry name" value="IDURONATE 2-SULFATASE"/>
    <property type="match status" value="1"/>
</dbReference>
<name>A0A5C6D678_9BACT</name>
<sequence length="548" mass="60679" precursor="true">MKIYAVLVAALIAAIPTSLGAQRPNIILLLTDDQNYDTLAFTGNDQVKTPNLDRLAGDGLVFHSAYDTTSICMASRAQVMTGMYEYKTGCNFSHGPLTTDKWKKSYPVLIREAGYHTGFVGKFGFSVKEPGGPSNYHSNEDLPIDAFDVWLGWPGQGSYKTEENEFVRSYAGKYPHVTRALGAASQDFIKGAKTTGKPFCLSVSFKAPHGPMSPDPAFDDVYADTAWKTMPNHGEKGAAHLPEQAKSGRQYRKLRDFSGERYQSTMRKYQQLVHGIDHAVGMIRAELETQDLADNTVILFLTDNGYNCGSHDFGGKVLPYEEGSRSPMIIYDPRHPVSGAGKSCNAVVGNIDVAPTMLELAGLPTPENMDGRSLFPLLDDPSSKVRDALLLINVWGDAPTHSLGIATEDYKYIHWPYAQNMAPQEELYDLAADRYEMQNLAGSPEHSQALESLRRHHDAALAVWKAECVSSGGYGQYADIFDRELAWDKKLAAMETRTRRTFSEWKPGVDVANGETKIKKPNPKKAERAAARARKLAEREKEKADHEK</sequence>
<proteinExistence type="predicted"/>
<keyword evidence="2 6" id="KW-0378">Hydrolase</keyword>
<keyword evidence="7" id="KW-1185">Reference proteome</keyword>
<dbReference type="Pfam" id="PF00884">
    <property type="entry name" value="Sulfatase"/>
    <property type="match status" value="1"/>
</dbReference>
<protein>
    <submittedName>
        <fullName evidence="6">Arylsulfatase</fullName>
        <ecNumber evidence="6">3.1.6.1</ecNumber>
    </submittedName>
</protein>
<feature type="chain" id="PRO_5022786018" evidence="4">
    <location>
        <begin position="22"/>
        <end position="548"/>
    </location>
</feature>
<dbReference type="InterPro" id="IPR000917">
    <property type="entry name" value="Sulfatase_N"/>
</dbReference>
<feature type="domain" description="Sulfatase N-terminal" evidence="5">
    <location>
        <begin position="24"/>
        <end position="362"/>
    </location>
</feature>
<gene>
    <name evidence="6" type="ORF">Poly41_58160</name>
</gene>
<dbReference type="GO" id="GO:0004065">
    <property type="term" value="F:arylsulfatase activity"/>
    <property type="evidence" value="ECO:0007669"/>
    <property type="project" value="UniProtKB-EC"/>
</dbReference>
<dbReference type="EMBL" id="SJPV01000013">
    <property type="protein sequence ID" value="TWU32330.1"/>
    <property type="molecule type" value="Genomic_DNA"/>
</dbReference>
<feature type="region of interest" description="Disordered" evidence="3">
    <location>
        <begin position="513"/>
        <end position="548"/>
    </location>
</feature>
<evidence type="ECO:0000313" key="7">
    <source>
        <dbReference type="Proteomes" id="UP000319143"/>
    </source>
</evidence>
<dbReference type="SUPFAM" id="SSF53649">
    <property type="entry name" value="Alkaline phosphatase-like"/>
    <property type="match status" value="1"/>
</dbReference>